<dbReference type="InterPro" id="IPR035985">
    <property type="entry name" value="Ubiquitin-activating_enz"/>
</dbReference>
<comment type="catalytic activity">
    <reaction evidence="6">
        <text>[molybdopterin-synthase sulfur-carrier protein]-C-terminal Gly-Gly + ATP + H(+) = [molybdopterin-synthase sulfur-carrier protein]-C-terminal Gly-Gly-AMP + diphosphate</text>
        <dbReference type="Rhea" id="RHEA:43616"/>
        <dbReference type="Rhea" id="RHEA-COMP:12159"/>
        <dbReference type="Rhea" id="RHEA-COMP:12202"/>
        <dbReference type="ChEBI" id="CHEBI:15378"/>
        <dbReference type="ChEBI" id="CHEBI:30616"/>
        <dbReference type="ChEBI" id="CHEBI:33019"/>
        <dbReference type="ChEBI" id="CHEBI:90618"/>
        <dbReference type="ChEBI" id="CHEBI:90778"/>
        <dbReference type="EC" id="2.7.7.80"/>
    </reaction>
</comment>
<dbReference type="Gene3D" id="3.40.50.720">
    <property type="entry name" value="NAD(P)-binding Rossmann-like Domain"/>
    <property type="match status" value="1"/>
</dbReference>
<comment type="similarity">
    <text evidence="2">Belongs to the HesA/MoeB/ThiF family.</text>
</comment>
<dbReference type="AlphaFoldDB" id="A0AAN1WEF5"/>
<organism evidence="15 16">
    <name type="scientific">Marinagarivorans cellulosilyticus</name>
    <dbReference type="NCBI Taxonomy" id="2721545"/>
    <lineage>
        <taxon>Bacteria</taxon>
        <taxon>Pseudomonadati</taxon>
        <taxon>Pseudomonadota</taxon>
        <taxon>Gammaproteobacteria</taxon>
        <taxon>Cellvibrionales</taxon>
        <taxon>Cellvibrionaceae</taxon>
        <taxon>Marinagarivorans</taxon>
    </lineage>
</organism>
<dbReference type="EMBL" id="AP023086">
    <property type="protein sequence ID" value="BCD96089.1"/>
    <property type="molecule type" value="Genomic_DNA"/>
</dbReference>
<evidence type="ECO:0000256" key="3">
    <source>
        <dbReference type="ARBA" id="ARBA00022679"/>
    </source>
</evidence>
<evidence type="ECO:0000313" key="16">
    <source>
        <dbReference type="Proteomes" id="UP001320119"/>
    </source>
</evidence>
<dbReference type="Proteomes" id="UP001320119">
    <property type="component" value="Chromosome"/>
</dbReference>
<dbReference type="NCBIfam" id="NF004281">
    <property type="entry name" value="PRK05690.1"/>
    <property type="match status" value="1"/>
</dbReference>
<keyword evidence="5" id="KW-0067">ATP-binding</keyword>
<dbReference type="CDD" id="cd00757">
    <property type="entry name" value="ThiF_MoeB_HesA_family"/>
    <property type="match status" value="1"/>
</dbReference>
<dbReference type="PANTHER" id="PTHR10953">
    <property type="entry name" value="UBIQUITIN-ACTIVATING ENZYME E1"/>
    <property type="match status" value="1"/>
</dbReference>
<comment type="pathway">
    <text evidence="1">Cofactor biosynthesis; molybdopterin biosynthesis.</text>
</comment>
<evidence type="ECO:0000256" key="5">
    <source>
        <dbReference type="ARBA" id="ARBA00022840"/>
    </source>
</evidence>
<comment type="subunit">
    <text evidence="8">Homodimer. Forms a stable heterotetrameric complex of 2 MoeB and 2 MoaD during adenylation of MoaD.</text>
</comment>
<evidence type="ECO:0000256" key="7">
    <source>
        <dbReference type="ARBA" id="ARBA00055169"/>
    </source>
</evidence>
<dbReference type="EC" id="2.7.7.80" evidence="9"/>
<keyword evidence="4" id="KW-0547">Nucleotide-binding</keyword>
<dbReference type="GO" id="GO:0005524">
    <property type="term" value="F:ATP binding"/>
    <property type="evidence" value="ECO:0007669"/>
    <property type="project" value="UniProtKB-KW"/>
</dbReference>
<evidence type="ECO:0000256" key="13">
    <source>
        <dbReference type="ARBA" id="ARBA00078531"/>
    </source>
</evidence>
<gene>
    <name evidence="15" type="ORF">MARGE09_P0288</name>
</gene>
<keyword evidence="16" id="KW-1185">Reference proteome</keyword>
<reference evidence="15 16" key="1">
    <citation type="journal article" date="2022" name="IScience">
        <title>An ultrasensitive nanofiber-based assay for enzymatic hydrolysis and deep-sea microbial degradation of cellulose.</title>
        <authorList>
            <person name="Tsudome M."/>
            <person name="Tachioka M."/>
            <person name="Miyazaki M."/>
            <person name="Uchimura K."/>
            <person name="Tsuda M."/>
            <person name="Takaki Y."/>
            <person name="Deguchi S."/>
        </authorList>
    </citation>
    <scope>NUCLEOTIDE SEQUENCE [LARGE SCALE GENOMIC DNA]</scope>
    <source>
        <strain evidence="15 16">GE09</strain>
    </source>
</reference>
<dbReference type="GO" id="GO:0008146">
    <property type="term" value="F:sulfotransferase activity"/>
    <property type="evidence" value="ECO:0007669"/>
    <property type="project" value="TreeGrafter"/>
</dbReference>
<evidence type="ECO:0000256" key="2">
    <source>
        <dbReference type="ARBA" id="ARBA00009919"/>
    </source>
</evidence>
<evidence type="ECO:0000256" key="1">
    <source>
        <dbReference type="ARBA" id="ARBA00005046"/>
    </source>
</evidence>
<dbReference type="InterPro" id="IPR045886">
    <property type="entry name" value="ThiF/MoeB/HesA"/>
</dbReference>
<keyword evidence="15" id="KW-0548">Nucleotidyltransferase</keyword>
<dbReference type="KEGG" id="marq:MARGE09_P0288"/>
<evidence type="ECO:0000256" key="4">
    <source>
        <dbReference type="ARBA" id="ARBA00022741"/>
    </source>
</evidence>
<dbReference type="FunFam" id="3.40.50.720:FF:000033">
    <property type="entry name" value="Adenylyltransferase and sulfurtransferase MOCS3"/>
    <property type="match status" value="1"/>
</dbReference>
<dbReference type="GO" id="GO:0008641">
    <property type="term" value="F:ubiquitin-like modifier activating enzyme activity"/>
    <property type="evidence" value="ECO:0007669"/>
    <property type="project" value="InterPro"/>
</dbReference>
<dbReference type="InterPro" id="IPR000594">
    <property type="entry name" value="ThiF_NAD_FAD-bd"/>
</dbReference>
<dbReference type="GO" id="GO:0005829">
    <property type="term" value="C:cytosol"/>
    <property type="evidence" value="ECO:0007669"/>
    <property type="project" value="TreeGrafter"/>
</dbReference>
<evidence type="ECO:0000256" key="8">
    <source>
        <dbReference type="ARBA" id="ARBA00063809"/>
    </source>
</evidence>
<protein>
    <recommendedName>
        <fullName evidence="10">Molybdopterin-synthase adenylyltransferase</fullName>
        <ecNumber evidence="9">2.7.7.80</ecNumber>
    </recommendedName>
    <alternativeName>
        <fullName evidence="13">MoaD protein adenylase</fullName>
    </alternativeName>
    <alternativeName>
        <fullName evidence="11">Molybdopterin-converting factor subunit 1 adenylase</fullName>
    </alternativeName>
    <alternativeName>
        <fullName evidence="12">Sulfur carrier protein MoaD adenylyltransferase</fullName>
    </alternativeName>
</protein>
<evidence type="ECO:0000256" key="11">
    <source>
        <dbReference type="ARBA" id="ARBA00075110"/>
    </source>
</evidence>
<evidence type="ECO:0000259" key="14">
    <source>
        <dbReference type="Pfam" id="PF00899"/>
    </source>
</evidence>
<sequence length="253" mass="26673">MTNTLSDDELVRYSRQILLPQFDVAGQLALKNARVLVVGVGGLGSPVAMYLAAAGVGCIVLADDDVVDGSNLQRQIAHTEANIGRAKVASAKEQLQALNSTIRIETIDRRLEGGALSEQVAQASVVIDCSDNFTTRCAINAACVEQKVPLVSGAAIRFEGQIAVFDSRQKDAPCYQCLYGFVGEQDLTCSQAGVLSPVVGVIGAYQALEAIKLLAGCGSVLAGRVQFFDGLKAQWREFTLKKDAACSVCAGSD</sequence>
<dbReference type="PANTHER" id="PTHR10953:SF102">
    <property type="entry name" value="ADENYLYLTRANSFERASE AND SULFURTRANSFERASE MOCS3"/>
    <property type="match status" value="1"/>
</dbReference>
<dbReference type="SUPFAM" id="SSF69572">
    <property type="entry name" value="Activating enzymes of the ubiquitin-like proteins"/>
    <property type="match status" value="1"/>
</dbReference>
<evidence type="ECO:0000256" key="9">
    <source>
        <dbReference type="ARBA" id="ARBA00066884"/>
    </source>
</evidence>
<evidence type="ECO:0000256" key="12">
    <source>
        <dbReference type="ARBA" id="ARBA00075328"/>
    </source>
</evidence>
<dbReference type="Pfam" id="PF00899">
    <property type="entry name" value="ThiF"/>
    <property type="match status" value="1"/>
</dbReference>
<dbReference type="GO" id="GO:0004792">
    <property type="term" value="F:thiosulfate-cyanide sulfurtransferase activity"/>
    <property type="evidence" value="ECO:0007669"/>
    <property type="project" value="TreeGrafter"/>
</dbReference>
<keyword evidence="3 15" id="KW-0808">Transferase</keyword>
<dbReference type="GO" id="GO:0061605">
    <property type="term" value="F:molybdopterin-synthase adenylyltransferase activity"/>
    <property type="evidence" value="ECO:0007669"/>
    <property type="project" value="UniProtKB-EC"/>
</dbReference>
<evidence type="ECO:0000256" key="6">
    <source>
        <dbReference type="ARBA" id="ARBA00052218"/>
    </source>
</evidence>
<comment type="function">
    <text evidence="7">Catalyzes the adenylation by ATP of the carboxyl group of the C-terminal glycine of sulfur carrier protein MoaD.</text>
</comment>
<dbReference type="RefSeq" id="WP_236985595.1">
    <property type="nucleotide sequence ID" value="NZ_AP023086.1"/>
</dbReference>
<evidence type="ECO:0000313" key="15">
    <source>
        <dbReference type="EMBL" id="BCD96089.1"/>
    </source>
</evidence>
<proteinExistence type="inferred from homology"/>
<feature type="domain" description="THIF-type NAD/FAD binding fold" evidence="14">
    <location>
        <begin position="13"/>
        <end position="248"/>
    </location>
</feature>
<accession>A0AAN1WEF5</accession>
<name>A0AAN1WEF5_9GAMM</name>
<evidence type="ECO:0000256" key="10">
    <source>
        <dbReference type="ARBA" id="ARBA00073635"/>
    </source>
</evidence>